<dbReference type="GO" id="GO:0070290">
    <property type="term" value="F:N-acylphosphatidylethanolamine-specific phospholipase D activity"/>
    <property type="evidence" value="ECO:0007669"/>
    <property type="project" value="InterPro"/>
</dbReference>
<reference evidence="3 4" key="2">
    <citation type="journal article" date="2010" name="Stand. Genomic Sci.">
        <title>Complete genome sequence of Sebaldella termitidis type strain (NCTC 11300).</title>
        <authorList>
            <person name="Harmon-Smith M."/>
            <person name="Celia L."/>
            <person name="Chertkov O."/>
            <person name="Lapidus A."/>
            <person name="Copeland A."/>
            <person name="Glavina Del Rio T."/>
            <person name="Nolan M."/>
            <person name="Lucas S."/>
            <person name="Tice H."/>
            <person name="Cheng J.F."/>
            <person name="Han C."/>
            <person name="Detter J.C."/>
            <person name="Bruce D."/>
            <person name="Goodwin L."/>
            <person name="Pitluck S."/>
            <person name="Pati A."/>
            <person name="Liolios K."/>
            <person name="Ivanova N."/>
            <person name="Mavromatis K."/>
            <person name="Mikhailova N."/>
            <person name="Chen A."/>
            <person name="Palaniappan K."/>
            <person name="Land M."/>
            <person name="Hauser L."/>
            <person name="Chang Y.J."/>
            <person name="Jeffries C.D."/>
            <person name="Brettin T."/>
            <person name="Goker M."/>
            <person name="Beck B."/>
            <person name="Bristow J."/>
            <person name="Eisen J.A."/>
            <person name="Markowitz V."/>
            <person name="Hugenholtz P."/>
            <person name="Kyrpides N.C."/>
            <person name="Klenk H.P."/>
            <person name="Chen F."/>
        </authorList>
    </citation>
    <scope>NUCLEOTIDE SEQUENCE [LARGE SCALE GENOMIC DNA]</scope>
    <source>
        <strain evidence="4">ATCC 33386 / NCTC 11300</strain>
    </source>
</reference>
<reference evidence="4" key="1">
    <citation type="submission" date="2009-09" db="EMBL/GenBank/DDBJ databases">
        <title>The complete chromosome of Sebaldella termitidis ATCC 33386.</title>
        <authorList>
            <consortium name="US DOE Joint Genome Institute (JGI-PGF)"/>
            <person name="Lucas S."/>
            <person name="Copeland A."/>
            <person name="Lapidus A."/>
            <person name="Glavina del Rio T."/>
            <person name="Dalin E."/>
            <person name="Tice H."/>
            <person name="Bruce D."/>
            <person name="Goodwin L."/>
            <person name="Pitluck S."/>
            <person name="Kyrpides N."/>
            <person name="Mavromatis K."/>
            <person name="Ivanova N."/>
            <person name="Mikhailova N."/>
            <person name="Sims D."/>
            <person name="Meincke L."/>
            <person name="Brettin T."/>
            <person name="Detter J.C."/>
            <person name="Han C."/>
            <person name="Larimer F."/>
            <person name="Land M."/>
            <person name="Hauser L."/>
            <person name="Markowitz V."/>
            <person name="Cheng J.F."/>
            <person name="Hugenholtz P."/>
            <person name="Woyke T."/>
            <person name="Wu D."/>
            <person name="Eisen J.A."/>
        </authorList>
    </citation>
    <scope>NUCLEOTIDE SEQUENCE [LARGE SCALE GENOMIC DNA]</scope>
    <source>
        <strain evidence="4">ATCC 33386 / NCTC 11300</strain>
    </source>
</reference>
<gene>
    <name evidence="3" type="ordered locus">Sterm_1825</name>
</gene>
<evidence type="ECO:0000313" key="4">
    <source>
        <dbReference type="Proteomes" id="UP000000845"/>
    </source>
</evidence>
<dbReference type="InterPro" id="IPR001279">
    <property type="entry name" value="Metallo-B-lactamas"/>
</dbReference>
<evidence type="ECO:0000313" key="3">
    <source>
        <dbReference type="EMBL" id="ACZ08683.1"/>
    </source>
</evidence>
<dbReference type="Gene3D" id="3.60.15.10">
    <property type="entry name" value="Ribonuclease Z/Hydroxyacylglutathione hydrolase-like"/>
    <property type="match status" value="1"/>
</dbReference>
<keyword evidence="1" id="KW-0812">Transmembrane</keyword>
<dbReference type="SUPFAM" id="SSF56281">
    <property type="entry name" value="Metallo-hydrolase/oxidoreductase"/>
    <property type="match status" value="1"/>
</dbReference>
<dbReference type="PANTHER" id="PTHR15032:SF4">
    <property type="entry name" value="N-ACYL-PHOSPHATIDYLETHANOLAMINE-HYDROLYZING PHOSPHOLIPASE D"/>
    <property type="match status" value="1"/>
</dbReference>
<dbReference type="STRING" id="526218.Sterm_1825"/>
<keyword evidence="1" id="KW-1133">Transmembrane helix</keyword>
<sequence>MIDKGGKMYILIISVIIAFLAYLRYFPLGYDEDKHFEEIKNQKKSDFYSVNFSKKYFNLWKKDKRNIFHSVKWFLEKKPDYNYEKGKYFPENKSITKEELKYLIKNEKGFIIWIGHNTTLIKAGEYFFLCDPVFSEKIFFTKRHTKAGIDAETLNEVFKSKELNVLITHNHYDHLDIKSLKKLKITGNVFLPAGVKKLLKGINAQEIIELNWWDSIETGSIKINFLPAQHYSHRISQGKNSSLWGSYVIETKNGDIFIGGDSGYFGGYKEFGEKFNVKYAVLPTGGYETRWFAAYEHMNIEDSLNAAADLKCRVMIPVHWGAFHLGVEPLDYTGFRFNSIVKNNENMADIIKLINLGEVFYL</sequence>
<feature type="domain" description="Metallo-beta-lactamase" evidence="2">
    <location>
        <begin position="163"/>
        <end position="320"/>
    </location>
</feature>
<evidence type="ECO:0000259" key="2">
    <source>
        <dbReference type="Pfam" id="PF12706"/>
    </source>
</evidence>
<proteinExistence type="predicted"/>
<dbReference type="Pfam" id="PF12706">
    <property type="entry name" value="Lactamase_B_2"/>
    <property type="match status" value="1"/>
</dbReference>
<name>D1AIZ5_SEBTE</name>
<dbReference type="GO" id="GO:0005737">
    <property type="term" value="C:cytoplasm"/>
    <property type="evidence" value="ECO:0007669"/>
    <property type="project" value="TreeGrafter"/>
</dbReference>
<dbReference type="PANTHER" id="PTHR15032">
    <property type="entry name" value="N-ACYL-PHOSPHATIDYLETHANOLAMINE-HYDROLYZING PHOSPHOLIPASE D"/>
    <property type="match status" value="1"/>
</dbReference>
<dbReference type="InterPro" id="IPR036866">
    <property type="entry name" value="RibonucZ/Hydroxyglut_hydro"/>
</dbReference>
<dbReference type="AlphaFoldDB" id="D1AIZ5"/>
<organism evidence="3 4">
    <name type="scientific">Sebaldella termitidis (strain ATCC 33386 / NCTC 11300)</name>
    <dbReference type="NCBI Taxonomy" id="526218"/>
    <lineage>
        <taxon>Bacteria</taxon>
        <taxon>Fusobacteriati</taxon>
        <taxon>Fusobacteriota</taxon>
        <taxon>Fusobacteriia</taxon>
        <taxon>Fusobacteriales</taxon>
        <taxon>Leptotrichiaceae</taxon>
        <taxon>Sebaldella</taxon>
    </lineage>
</organism>
<accession>D1AIZ5</accession>
<feature type="transmembrane region" description="Helical" evidence="1">
    <location>
        <begin position="6"/>
        <end position="26"/>
    </location>
</feature>
<dbReference type="eggNOG" id="COG2220">
    <property type="taxonomic scope" value="Bacteria"/>
</dbReference>
<protein>
    <submittedName>
        <fullName evidence="3">Outer membrane protein</fullName>
    </submittedName>
</protein>
<keyword evidence="1" id="KW-0472">Membrane</keyword>
<dbReference type="GO" id="GO:0008270">
    <property type="term" value="F:zinc ion binding"/>
    <property type="evidence" value="ECO:0007669"/>
    <property type="project" value="InterPro"/>
</dbReference>
<evidence type="ECO:0000256" key="1">
    <source>
        <dbReference type="SAM" id="Phobius"/>
    </source>
</evidence>
<dbReference type="KEGG" id="str:Sterm_1825"/>
<dbReference type="InterPro" id="IPR024884">
    <property type="entry name" value="NAPE-PLD"/>
</dbReference>
<keyword evidence="4" id="KW-1185">Reference proteome</keyword>
<dbReference type="Proteomes" id="UP000000845">
    <property type="component" value="Chromosome"/>
</dbReference>
<dbReference type="EMBL" id="CP001739">
    <property type="protein sequence ID" value="ACZ08683.1"/>
    <property type="molecule type" value="Genomic_DNA"/>
</dbReference>
<dbReference type="PIRSF" id="PIRSF038896">
    <property type="entry name" value="NAPE-PLD"/>
    <property type="match status" value="1"/>
</dbReference>
<dbReference type="HOGENOM" id="CLU_020884_1_0_0"/>